<evidence type="ECO:0000256" key="2">
    <source>
        <dbReference type="ARBA" id="ARBA00022448"/>
    </source>
</evidence>
<keyword evidence="5 7" id="KW-1133">Transmembrane helix</keyword>
<dbReference type="GO" id="GO:0005886">
    <property type="term" value="C:plasma membrane"/>
    <property type="evidence" value="ECO:0007669"/>
    <property type="project" value="UniProtKB-SubCell"/>
</dbReference>
<accession>F4QI16</accession>
<comment type="similarity">
    <text evidence="7">Belongs to the binding-protein-dependent transport system permease family.</text>
</comment>
<feature type="transmembrane region" description="Helical" evidence="7">
    <location>
        <begin position="199"/>
        <end position="221"/>
    </location>
</feature>
<dbReference type="PANTHER" id="PTHR30193:SF37">
    <property type="entry name" value="INNER MEMBRANE ABC TRANSPORTER PERMEASE PROTEIN YCJO"/>
    <property type="match status" value="1"/>
</dbReference>
<dbReference type="AlphaFoldDB" id="F4QI16"/>
<feature type="transmembrane region" description="Helical" evidence="7">
    <location>
        <begin position="108"/>
        <end position="128"/>
    </location>
</feature>
<dbReference type="Gene3D" id="1.10.3720.10">
    <property type="entry name" value="MetI-like"/>
    <property type="match status" value="1"/>
</dbReference>
<evidence type="ECO:0000256" key="6">
    <source>
        <dbReference type="ARBA" id="ARBA00023136"/>
    </source>
</evidence>
<keyword evidence="4 7" id="KW-0812">Transmembrane</keyword>
<keyword evidence="6 7" id="KW-0472">Membrane</keyword>
<keyword evidence="3" id="KW-1003">Cell membrane</keyword>
<dbReference type="PROSITE" id="PS50928">
    <property type="entry name" value="ABC_TM1"/>
    <property type="match status" value="1"/>
</dbReference>
<dbReference type="STRING" id="715226.ABI_13210"/>
<feature type="domain" description="ABC transmembrane type-1" evidence="8">
    <location>
        <begin position="71"/>
        <end position="283"/>
    </location>
</feature>
<evidence type="ECO:0000259" key="8">
    <source>
        <dbReference type="PROSITE" id="PS50928"/>
    </source>
</evidence>
<keyword evidence="10" id="KW-1185">Reference proteome</keyword>
<dbReference type="InterPro" id="IPR035906">
    <property type="entry name" value="MetI-like_sf"/>
</dbReference>
<organism evidence="9 10">
    <name type="scientific">Asticcacaulis biprosthecium C19</name>
    <dbReference type="NCBI Taxonomy" id="715226"/>
    <lineage>
        <taxon>Bacteria</taxon>
        <taxon>Pseudomonadati</taxon>
        <taxon>Pseudomonadota</taxon>
        <taxon>Alphaproteobacteria</taxon>
        <taxon>Caulobacterales</taxon>
        <taxon>Caulobacteraceae</taxon>
        <taxon>Asticcacaulis</taxon>
    </lineage>
</organism>
<dbReference type="Proteomes" id="UP000006512">
    <property type="component" value="Unassembled WGS sequence"/>
</dbReference>
<evidence type="ECO:0000256" key="4">
    <source>
        <dbReference type="ARBA" id="ARBA00022692"/>
    </source>
</evidence>
<evidence type="ECO:0000256" key="3">
    <source>
        <dbReference type="ARBA" id="ARBA00022475"/>
    </source>
</evidence>
<dbReference type="EMBL" id="GL883077">
    <property type="protein sequence ID" value="EGF92883.1"/>
    <property type="molecule type" value="Genomic_DNA"/>
</dbReference>
<feature type="transmembrane region" description="Helical" evidence="7">
    <location>
        <begin position="12"/>
        <end position="34"/>
    </location>
</feature>
<evidence type="ECO:0000256" key="1">
    <source>
        <dbReference type="ARBA" id="ARBA00004651"/>
    </source>
</evidence>
<feature type="transmembrane region" description="Helical" evidence="7">
    <location>
        <begin position="75"/>
        <end position="96"/>
    </location>
</feature>
<keyword evidence="2 7" id="KW-0813">Transport</keyword>
<dbReference type="SUPFAM" id="SSF161098">
    <property type="entry name" value="MetI-like"/>
    <property type="match status" value="1"/>
</dbReference>
<dbReference type="Pfam" id="PF00528">
    <property type="entry name" value="BPD_transp_1"/>
    <property type="match status" value="1"/>
</dbReference>
<evidence type="ECO:0000256" key="5">
    <source>
        <dbReference type="ARBA" id="ARBA00022989"/>
    </source>
</evidence>
<dbReference type="OrthoDB" id="9773727at2"/>
<dbReference type="GO" id="GO:0055085">
    <property type="term" value="P:transmembrane transport"/>
    <property type="evidence" value="ECO:0007669"/>
    <property type="project" value="InterPro"/>
</dbReference>
<sequence length="305" mass="33805">MTASSLKSRGSWTNALFVAPYLFVYLCLLIYPLIAGMGLSLFKADLFGGGTFVGFENFARLFRDEVFLQSVANTFYFVALTVPPLTVLPLFLALLLNRTTRVAAFFRGVFFSSSVLSVTIVTLVWRMILMSEGGLASNITALFGAEAIAFLSDPKIVMISMAIITVWWCLGLPMMLYLSALQQVPKDIYEAAELDNASWWRTLWSITLPSVSRTIILVAIFECVLQFQLFGQPQLITQGGPNGASRPIVLFIFEIGFRRWDVGYAAAASQILFAIILIATLVQYFVTTRRSRSEALAQPKVRGNA</sequence>
<evidence type="ECO:0000313" key="10">
    <source>
        <dbReference type="Proteomes" id="UP000006512"/>
    </source>
</evidence>
<name>F4QI16_9CAUL</name>
<feature type="transmembrane region" description="Helical" evidence="7">
    <location>
        <begin position="264"/>
        <end position="286"/>
    </location>
</feature>
<dbReference type="RefSeq" id="WP_006272065.1">
    <property type="nucleotide sequence ID" value="NZ_GL883077.1"/>
</dbReference>
<dbReference type="InterPro" id="IPR051393">
    <property type="entry name" value="ABC_transporter_permease"/>
</dbReference>
<comment type="subcellular location">
    <subcellularLocation>
        <location evidence="1 7">Cell membrane</location>
        <topology evidence="1 7">Multi-pass membrane protein</topology>
    </subcellularLocation>
</comment>
<evidence type="ECO:0000313" key="9">
    <source>
        <dbReference type="EMBL" id="EGF92883.1"/>
    </source>
</evidence>
<proteinExistence type="inferred from homology"/>
<protein>
    <submittedName>
        <fullName evidence="9">ABC transporter permease</fullName>
    </submittedName>
</protein>
<dbReference type="HOGENOM" id="CLU_016047_0_2_5"/>
<dbReference type="PANTHER" id="PTHR30193">
    <property type="entry name" value="ABC TRANSPORTER PERMEASE PROTEIN"/>
    <property type="match status" value="1"/>
</dbReference>
<evidence type="ECO:0000256" key="7">
    <source>
        <dbReference type="RuleBase" id="RU363032"/>
    </source>
</evidence>
<reference evidence="10" key="1">
    <citation type="submission" date="2011-03" db="EMBL/GenBank/DDBJ databases">
        <title>Draft genome sequence of Brevundimonas diminuta.</title>
        <authorList>
            <person name="Brown P.J.B."/>
            <person name="Buechlein A."/>
            <person name="Hemmerich C."/>
            <person name="Brun Y.V."/>
        </authorList>
    </citation>
    <scope>NUCLEOTIDE SEQUENCE [LARGE SCALE GENOMIC DNA]</scope>
    <source>
        <strain evidence="10">C19</strain>
    </source>
</reference>
<dbReference type="CDD" id="cd06261">
    <property type="entry name" value="TM_PBP2"/>
    <property type="match status" value="1"/>
</dbReference>
<feature type="transmembrane region" description="Helical" evidence="7">
    <location>
        <begin position="156"/>
        <end position="178"/>
    </location>
</feature>
<dbReference type="eggNOG" id="COG1175">
    <property type="taxonomic scope" value="Bacteria"/>
</dbReference>
<dbReference type="InterPro" id="IPR000515">
    <property type="entry name" value="MetI-like"/>
</dbReference>
<gene>
    <name evidence="9" type="ORF">ABI_13210</name>
</gene>